<dbReference type="SUPFAM" id="SSF53448">
    <property type="entry name" value="Nucleotide-diphospho-sugar transferases"/>
    <property type="match status" value="1"/>
</dbReference>
<protein>
    <recommendedName>
        <fullName evidence="2">Galactosyltransferase C-terminal domain-containing protein</fullName>
    </recommendedName>
</protein>
<dbReference type="EMBL" id="BOPG01000113">
    <property type="protein sequence ID" value="GIJ64275.1"/>
    <property type="molecule type" value="Genomic_DNA"/>
</dbReference>
<dbReference type="AlphaFoldDB" id="A0A8J3ZLM2"/>
<sequence>MSEVSVIIPLYGEHVGTFRLPVTVGAWLDQRVPVTVVIATAGALPLGDDVTARAGVRVVVAPPTETAPGLLRNIGAAQVSTPWVYLADADVAPLGTDFLARALDVAGDGAFVQPAMLRMTKAPPEHPVSRWRLVEDPDRFSYVTADPAGTLRRLPGERIVWEDGAPMVYPPPGQGHPDDAREVDLRPMFHWGSVLLRRARFDELGGYCTAYRGWGCEDDDFLVKLTGTTPVRHGWREAPSLRLVHFEHPRPYGGEPLRANRDRLTERKRAGVAAMVEADRAALLSRR</sequence>
<dbReference type="Pfam" id="PF02709">
    <property type="entry name" value="Glyco_transf_7C"/>
    <property type="match status" value="1"/>
</dbReference>
<dbReference type="GO" id="GO:0016740">
    <property type="term" value="F:transferase activity"/>
    <property type="evidence" value="ECO:0007669"/>
    <property type="project" value="UniProtKB-KW"/>
</dbReference>
<dbReference type="InterPro" id="IPR029044">
    <property type="entry name" value="Nucleotide-diphossugar_trans"/>
</dbReference>
<keyword evidence="1" id="KW-0808">Transferase</keyword>
<proteinExistence type="predicted"/>
<keyword evidence="4" id="KW-1185">Reference proteome</keyword>
<gene>
    <name evidence="3" type="ORF">Vau01_117910</name>
</gene>
<dbReference type="RefSeq" id="WP_204012480.1">
    <property type="nucleotide sequence ID" value="NZ_BOPG01000113.1"/>
</dbReference>
<feature type="domain" description="Galactosyltransferase C-terminal" evidence="2">
    <location>
        <begin position="192"/>
        <end position="225"/>
    </location>
</feature>
<evidence type="ECO:0000256" key="1">
    <source>
        <dbReference type="ARBA" id="ARBA00022679"/>
    </source>
</evidence>
<reference evidence="3" key="1">
    <citation type="submission" date="2021-01" db="EMBL/GenBank/DDBJ databases">
        <title>Whole genome shotgun sequence of Virgisporangium aurantiacum NBRC 16421.</title>
        <authorList>
            <person name="Komaki H."/>
            <person name="Tamura T."/>
        </authorList>
    </citation>
    <scope>NUCLEOTIDE SEQUENCE</scope>
    <source>
        <strain evidence="3">NBRC 16421</strain>
    </source>
</reference>
<evidence type="ECO:0000313" key="3">
    <source>
        <dbReference type="EMBL" id="GIJ64275.1"/>
    </source>
</evidence>
<dbReference type="Gene3D" id="3.90.550.10">
    <property type="entry name" value="Spore Coat Polysaccharide Biosynthesis Protein SpsA, Chain A"/>
    <property type="match status" value="1"/>
</dbReference>
<evidence type="ECO:0000313" key="4">
    <source>
        <dbReference type="Proteomes" id="UP000612585"/>
    </source>
</evidence>
<name>A0A8J3ZLM2_9ACTN</name>
<organism evidence="3 4">
    <name type="scientific">Virgisporangium aurantiacum</name>
    <dbReference type="NCBI Taxonomy" id="175570"/>
    <lineage>
        <taxon>Bacteria</taxon>
        <taxon>Bacillati</taxon>
        <taxon>Actinomycetota</taxon>
        <taxon>Actinomycetes</taxon>
        <taxon>Micromonosporales</taxon>
        <taxon>Micromonosporaceae</taxon>
        <taxon>Virgisporangium</taxon>
    </lineage>
</organism>
<dbReference type="Proteomes" id="UP000612585">
    <property type="component" value="Unassembled WGS sequence"/>
</dbReference>
<comment type="caution">
    <text evidence="3">The sequence shown here is derived from an EMBL/GenBank/DDBJ whole genome shotgun (WGS) entry which is preliminary data.</text>
</comment>
<dbReference type="InterPro" id="IPR027791">
    <property type="entry name" value="Galactosyl_T_C"/>
</dbReference>
<evidence type="ECO:0000259" key="2">
    <source>
        <dbReference type="Pfam" id="PF02709"/>
    </source>
</evidence>
<accession>A0A8J3ZLM2</accession>